<accession>A0A369KQT4</accession>
<evidence type="ECO:0000313" key="2">
    <source>
        <dbReference type="Proteomes" id="UP000253934"/>
    </source>
</evidence>
<evidence type="ECO:0000313" key="1">
    <source>
        <dbReference type="EMBL" id="RDB35227.1"/>
    </source>
</evidence>
<gene>
    <name evidence="1" type="ORF">DCC88_11250</name>
</gene>
<organism evidence="1 2">
    <name type="scientific">Spirobacillus cienkowskii</name>
    <dbReference type="NCBI Taxonomy" id="495820"/>
    <lineage>
        <taxon>Bacteria</taxon>
        <taxon>Pseudomonadati</taxon>
        <taxon>Bdellovibrionota</taxon>
        <taxon>Oligoflexia</taxon>
        <taxon>Silvanigrellales</taxon>
        <taxon>Spirobacillus</taxon>
    </lineage>
</organism>
<keyword evidence="2" id="KW-1185">Reference proteome</keyword>
<dbReference type="Gene3D" id="1.10.3210.10">
    <property type="entry name" value="Hypothetical protein af1432"/>
    <property type="match status" value="1"/>
</dbReference>
<proteinExistence type="predicted"/>
<name>A0A369KQT4_9BACT</name>
<evidence type="ECO:0008006" key="3">
    <source>
        <dbReference type="Google" id="ProtNLM"/>
    </source>
</evidence>
<dbReference type="Pfam" id="PF12917">
    <property type="entry name" value="YfbR-like"/>
    <property type="match status" value="1"/>
</dbReference>
<reference evidence="1" key="1">
    <citation type="submission" date="2018-04" db="EMBL/GenBank/DDBJ databases">
        <title>Draft genome sequence of the Candidatus Spirobacillus cienkowskii, a pathogen of freshwater Daphnia species, reconstructed from hemolymph metagenomic reads.</title>
        <authorList>
            <person name="Bresciani L."/>
            <person name="Lemos L.N."/>
            <person name="Wale N."/>
            <person name="Lin J.Y."/>
            <person name="Fernandes G.R."/>
            <person name="Duffy M.A."/>
            <person name="Rodrigues J.M."/>
        </authorList>
    </citation>
    <scope>NUCLEOTIDE SEQUENCE [LARGE SCALE GENOMIC DNA]</scope>
    <source>
        <strain evidence="1">Binning01</strain>
    </source>
</reference>
<dbReference type="AlphaFoldDB" id="A0A369KQT4"/>
<comment type="caution">
    <text evidence="1">The sequence shown here is derived from an EMBL/GenBank/DDBJ whole genome shotgun (WGS) entry which is preliminary data.</text>
</comment>
<dbReference type="SUPFAM" id="SSF109604">
    <property type="entry name" value="HD-domain/PDEase-like"/>
    <property type="match status" value="1"/>
</dbReference>
<protein>
    <recommendedName>
        <fullName evidence="3">HD domain-containing protein</fullName>
    </recommendedName>
</protein>
<dbReference type="Proteomes" id="UP000253934">
    <property type="component" value="Unassembled WGS sequence"/>
</dbReference>
<dbReference type="EMBL" id="QOVW01000095">
    <property type="protein sequence ID" value="RDB35227.1"/>
    <property type="molecule type" value="Genomic_DNA"/>
</dbReference>
<sequence length="388" mass="44769">MHNLLPSKLGKLKIVCALPLFSNSICIKKQSAAEHGFTQIVLNMILAPHLQFSVAEQCDFLELAIFCELPKAYLGDSNMWVQQQHANLKSSYESTKSKYWLETEKSFGLETSRCANLYGLLAIVESFASMLFIEKECLLGNQYFAQERYKTQYDTYRRLVLAHDNMAKTHPCSNHKPPLHTVAVNWEHAVSLLDSIYSEAFRALREEGIAGFTCTFLGVVEKLKEHPLFKGWSSHFPESVGEHTFQVVFLCRLLASKLSLPVKLRVQLYHVAVLHGLAEVYAREVVYPVHFKEREVTKLHHSIEQKLITRICERFRLTLTNDPRLLAIVDICDHFVTQLYCDREVRSGNVQFKILQNTLNIKHELYVKDFPEVFHALDDLWLEYASNF</sequence>